<feature type="compositionally biased region" description="Basic and acidic residues" evidence="9">
    <location>
        <begin position="59"/>
        <end position="70"/>
    </location>
</feature>
<dbReference type="CDD" id="cd05511">
    <property type="entry name" value="Bromo_TFIID"/>
    <property type="match status" value="1"/>
</dbReference>
<sequence>MEIEEEQDRPTPEMSLTGFLFGNIDKKGQLEDDVLDSESKQHLNGLTQLSGIGSMVEQLTKDEEENKSQDSDTDGDSTQESSDAFAHKASSAVDYSDINEMADDSDEAKFRSAMDAMQMQAPPVAKVDDDDYDADDDDEKEKVDSKLMPPPAAPPVKSEEKADGKDGREDRAGGDQQLEIMDDSRVDAPLADMMPPELKNIDVRELFPAFRPGKVLRFSRLFGPSGLSQVWRGVKKKRRKPAQQQQEEEQAGGEGEARRDEEEEEPAEKRSRGFDVEDPGDPPSPSECLTDDEIHMMEPEKKEVQEEEHSIAKQDRLPKVAPWRYGPAQLWYDMMGVSEDGDGFDYGFKLKKKKKKKRKEDGEDKGPPMPEVVEKDPFNMSNDEYYNPKLTLDNALRHNVGGGGMLQHSTPAIELRQPFFVTHLGPMRLRNWHRQPLKKYSHGMMAQPGPHPVHPLLKQIKKKARVREQERQASGGGEMFFMRTPQDLTGMDGELVFFEYSEEHAPAMMNAGMATKIKNYYKRKPGKDSGAPELPYGELSYAHTSPFLGSLAPGQCLQATENNMFRAPIYPHEMPQTDFLIIRTRQHYYIREVNTIFTLGQLAPLLEVPGPNSKKANNFIRDFLQVFIYRLFWKSKDVPRRIKMDDIKKAFPSHSESSIRKRLKLCADFKRTGMDSNWWVVKPEWRLPTEEEIRAMVSPEQCCAWYSMLAAEQRLKDAGYGEKSLFANEDDMDIEDSQVKIDDEVWKHWVASIVAKSGAVGLQQLPTGLTTSSLTVKSGPMGNKTVVLKQMPQVPLGSGGSGEREQQQANVWYSIFPVENSDLIYGRWEDDVIWDAENMERIPTPKILTLDPNDENIILDIPQDPDPNDQQGTESPTKDKKTEPKKSRILLGKHGIAVKQEEVEPDEQSPAPPKKTVTGTDADLRRLNLKTAKQLLRKFGVPDDEINKLPRWDVIDMVRTLSTVQSKAGDSESAMSKFARGNRFSIAEHQERYKEECQRVFDLQNRVMSSSEVLSTDEESSSDDSVIEEMAKNMEKMLKTKKSTVQISHEREEVERRELQKMMAGEAEGSQTAGGKKKKPGRREREEGEGGVIDLYMRIRDTKNDQFISQFAALDEHQREEIKREKRRLQEKLRRIKRNEMKAQLQPSSHTTPPRRKMKLKPQLKVAVTEEQEEEMGKHIVEDKHVNVEGTKITVPRKLVDHVDRVRMEALKLKIPKQLMKQDRSKRRRPGTIVHCDYLRKPKQSANRRRTDPMVTMCSMFEGILSEIRELPDTAPFLYAVNGKAVPDYYIIIETPMDVQAIRENVRKKKYQSREDFLGDINQIVTNSILYNGANHMLTKVAQSMMDLCLRTFAEKEEKLMRLEKAINPLLDDDDQVAFSFILENVTQKLYQVPDSWPFHKPVNRKLIKDYYTIVKTPMDLDTVKMKLQKHKYRTREDYMTDVELMWINSVTYNGAEHAFTAIGAKVMELAKEELNVVRA</sequence>
<evidence type="ECO:0000256" key="9">
    <source>
        <dbReference type="SAM" id="MobiDB-lite"/>
    </source>
</evidence>
<keyword evidence="4 8" id="KW-0103">Bromodomain</keyword>
<dbReference type="SUPFAM" id="SSF47370">
    <property type="entry name" value="Bromodomain"/>
    <property type="match status" value="2"/>
</dbReference>
<comment type="subcellular location">
    <subcellularLocation>
        <location evidence="1">Nucleus</location>
    </subcellularLocation>
</comment>
<dbReference type="InterPro" id="IPR022591">
    <property type="entry name" value="TAF1_HAT_dom"/>
</dbReference>
<evidence type="ECO:0000256" key="3">
    <source>
        <dbReference type="ARBA" id="ARBA00023015"/>
    </source>
</evidence>
<evidence type="ECO:0000256" key="1">
    <source>
        <dbReference type="ARBA" id="ARBA00004123"/>
    </source>
</evidence>
<evidence type="ECO:0000256" key="5">
    <source>
        <dbReference type="ARBA" id="ARBA00023163"/>
    </source>
</evidence>
<dbReference type="PROSITE" id="PS00633">
    <property type="entry name" value="BROMODOMAIN_1"/>
    <property type="match status" value="2"/>
</dbReference>
<proteinExistence type="inferred from homology"/>
<dbReference type="PANTHER" id="PTHR13900:SF0">
    <property type="entry name" value="TRANSCRIPTION INITIATION FACTOR TFIID SUBUNIT 1"/>
    <property type="match status" value="1"/>
</dbReference>
<feature type="domain" description="Bromo" evidence="10">
    <location>
        <begin position="1391"/>
        <end position="1461"/>
    </location>
</feature>
<feature type="compositionally biased region" description="Basic and acidic residues" evidence="9">
    <location>
        <begin position="359"/>
        <end position="377"/>
    </location>
</feature>
<dbReference type="Pfam" id="PF12157">
    <property type="entry name" value="DUF3591"/>
    <property type="match status" value="1"/>
</dbReference>
<evidence type="ECO:0000256" key="4">
    <source>
        <dbReference type="ARBA" id="ARBA00023117"/>
    </source>
</evidence>
<keyword evidence="11" id="KW-1185">Reference proteome</keyword>
<dbReference type="InterPro" id="IPR018359">
    <property type="entry name" value="Bromodomain_CS"/>
</dbReference>
<dbReference type="GeneID" id="106811549"/>
<evidence type="ECO:0000256" key="8">
    <source>
        <dbReference type="PROSITE-ProRule" id="PRU00035"/>
    </source>
</evidence>
<feature type="compositionally biased region" description="Basic residues" evidence="9">
    <location>
        <begin position="1153"/>
        <end position="1162"/>
    </location>
</feature>
<dbReference type="Gene3D" id="1.10.1100.10">
    <property type="entry name" value="TAFII-230 TBP-binding domain"/>
    <property type="match status" value="1"/>
</dbReference>
<evidence type="ECO:0000256" key="6">
    <source>
        <dbReference type="ARBA" id="ARBA00023242"/>
    </source>
</evidence>
<name>A0ABM1EET2_PRICU</name>
<evidence type="ECO:0000313" key="12">
    <source>
        <dbReference type="RefSeq" id="XP_014670703.1"/>
    </source>
</evidence>
<dbReference type="InterPro" id="IPR040240">
    <property type="entry name" value="TAF1"/>
</dbReference>
<feature type="region of interest" description="Disordered" evidence="9">
    <location>
        <begin position="1142"/>
        <end position="1162"/>
    </location>
</feature>
<dbReference type="SMART" id="SM00297">
    <property type="entry name" value="BROMO"/>
    <property type="match status" value="2"/>
</dbReference>
<dbReference type="InterPro" id="IPR036741">
    <property type="entry name" value="TAFII-230_TBP-bd_sf"/>
</dbReference>
<feature type="region of interest" description="Disordered" evidence="9">
    <location>
        <begin position="38"/>
        <end position="182"/>
    </location>
</feature>
<dbReference type="PANTHER" id="PTHR13900">
    <property type="entry name" value="TRANSCRIPTION INITIATION FACTOR TFIID"/>
    <property type="match status" value="1"/>
</dbReference>
<keyword evidence="3" id="KW-0805">Transcription regulation</keyword>
<feature type="region of interest" description="Disordered" evidence="9">
    <location>
        <begin position="857"/>
        <end position="923"/>
    </location>
</feature>
<feature type="compositionally biased region" description="Acidic residues" evidence="9">
    <location>
        <begin position="128"/>
        <end position="139"/>
    </location>
</feature>
<dbReference type="Proteomes" id="UP000695022">
    <property type="component" value="Unplaced"/>
</dbReference>
<dbReference type="PROSITE" id="PS50014">
    <property type="entry name" value="BROMODOMAIN_2"/>
    <property type="match status" value="2"/>
</dbReference>
<feature type="region of interest" description="Disordered" evidence="9">
    <location>
        <begin position="229"/>
        <end position="293"/>
    </location>
</feature>
<dbReference type="InterPro" id="IPR009067">
    <property type="entry name" value="TAF_II_230-bd"/>
</dbReference>
<feature type="domain" description="Bromo" evidence="10">
    <location>
        <begin position="1269"/>
        <end position="1339"/>
    </location>
</feature>
<keyword evidence="5" id="KW-0804">Transcription</keyword>
<feature type="region of interest" description="Disordered" evidence="9">
    <location>
        <begin position="351"/>
        <end position="379"/>
    </location>
</feature>
<dbReference type="Pfam" id="PF00439">
    <property type="entry name" value="Bromodomain"/>
    <property type="match status" value="2"/>
</dbReference>
<feature type="compositionally biased region" description="Basic and acidic residues" evidence="9">
    <location>
        <begin position="157"/>
        <end position="173"/>
    </location>
</feature>
<comment type="similarity">
    <text evidence="2">Belongs to the TAF1 family.</text>
</comment>
<accession>A0ABM1EET2</accession>
<protein>
    <recommendedName>
        <fullName evidence="7">Transcription initiation factor TFIID subunit 1</fullName>
    </recommendedName>
</protein>
<organism evidence="11 12">
    <name type="scientific">Priapulus caudatus</name>
    <name type="common">Priapulid worm</name>
    <dbReference type="NCBI Taxonomy" id="37621"/>
    <lineage>
        <taxon>Eukaryota</taxon>
        <taxon>Metazoa</taxon>
        <taxon>Ecdysozoa</taxon>
        <taxon>Scalidophora</taxon>
        <taxon>Priapulida</taxon>
        <taxon>Priapulimorpha</taxon>
        <taxon>Priapulimorphida</taxon>
        <taxon>Priapulidae</taxon>
        <taxon>Priapulus</taxon>
    </lineage>
</organism>
<dbReference type="Gene3D" id="1.20.920.10">
    <property type="entry name" value="Bromodomain-like"/>
    <property type="match status" value="2"/>
</dbReference>
<dbReference type="RefSeq" id="XP_014670703.1">
    <property type="nucleotide sequence ID" value="XM_014815217.1"/>
</dbReference>
<evidence type="ECO:0000256" key="2">
    <source>
        <dbReference type="ARBA" id="ARBA00009064"/>
    </source>
</evidence>
<reference evidence="12" key="1">
    <citation type="submission" date="2025-08" db="UniProtKB">
        <authorList>
            <consortium name="RefSeq"/>
        </authorList>
    </citation>
    <scope>IDENTIFICATION</scope>
</reference>
<keyword evidence="6" id="KW-0539">Nucleus</keyword>
<feature type="region of interest" description="Disordered" evidence="9">
    <location>
        <begin position="1062"/>
        <end position="1089"/>
    </location>
</feature>
<feature type="compositionally biased region" description="Basic and acidic residues" evidence="9">
    <location>
        <begin position="876"/>
        <end position="886"/>
    </location>
</feature>
<dbReference type="InterPro" id="IPR001487">
    <property type="entry name" value="Bromodomain"/>
</dbReference>
<dbReference type="SUPFAM" id="SSF47055">
    <property type="entry name" value="TAF(II)230 TBP-binding fragment"/>
    <property type="match status" value="1"/>
</dbReference>
<feature type="non-terminal residue" evidence="12">
    <location>
        <position position="1480"/>
    </location>
</feature>
<evidence type="ECO:0000313" key="11">
    <source>
        <dbReference type="Proteomes" id="UP000695022"/>
    </source>
</evidence>
<feature type="compositionally biased region" description="Polar residues" evidence="9">
    <location>
        <begin position="42"/>
        <end position="51"/>
    </location>
</feature>
<dbReference type="Pfam" id="PF09247">
    <property type="entry name" value="TBP-binding"/>
    <property type="match status" value="1"/>
</dbReference>
<gene>
    <name evidence="12" type="primary">LOC106811549</name>
</gene>
<evidence type="ECO:0000256" key="7">
    <source>
        <dbReference type="ARBA" id="ARBA00040102"/>
    </source>
</evidence>
<evidence type="ECO:0000259" key="10">
    <source>
        <dbReference type="PROSITE" id="PS50014"/>
    </source>
</evidence>
<dbReference type="InterPro" id="IPR036427">
    <property type="entry name" value="Bromodomain-like_sf"/>
</dbReference>
<dbReference type="PRINTS" id="PR00503">
    <property type="entry name" value="BROMODOMAIN"/>
</dbReference>